<dbReference type="SUPFAM" id="SSF52096">
    <property type="entry name" value="ClpP/crotonase"/>
    <property type="match status" value="1"/>
</dbReference>
<protein>
    <recommendedName>
        <fullName evidence="4">Periplasmic protein-like protein</fullName>
    </recommendedName>
</protein>
<dbReference type="RefSeq" id="WP_003603941.1">
    <property type="nucleotide sequence ID" value="NZ_AGJK01000185.1"/>
</dbReference>
<name>H1KPZ7_METEX</name>
<sequence precursor="true">MRLSPLVALGFTAALLSAPASAEALSFETATYPACGGCSVVFASGEIDVDAGERLLATAVRRGLGRGTILVLDSPGGRLLGGLRLGRAIRQLGFDTRVGRLDGDGRPIDGICASACALAFLGGVRRDVSPGSKFGVHRFYFPGGVRSYDADELGALQELTGSLVAYASGMGVDARLVSVSSARSDLKVLSPDELRSFRVVYDPLAFSPWEVRTFRGGLAAVSHSADGQADVSLFCDETGARRAVLVHRFTPPLEAGEQARYHRWYRTAGEIEVLGRSVSVRGSDFAADGRELYLALRLPSGFRPRVGAATRFADASGRIAYTTGSANLEPALEAAFRNCVVR</sequence>
<proteinExistence type="predicted"/>
<dbReference type="PATRIC" id="fig|882800.3.peg.4610"/>
<organism evidence="2 3">
    <name type="scientific">Methylorubrum extorquens DSM 13060</name>
    <dbReference type="NCBI Taxonomy" id="882800"/>
    <lineage>
        <taxon>Bacteria</taxon>
        <taxon>Pseudomonadati</taxon>
        <taxon>Pseudomonadota</taxon>
        <taxon>Alphaproteobacteria</taxon>
        <taxon>Hyphomicrobiales</taxon>
        <taxon>Methylobacteriaceae</taxon>
        <taxon>Methylorubrum</taxon>
    </lineage>
</organism>
<feature type="signal peptide" evidence="1">
    <location>
        <begin position="1"/>
        <end position="22"/>
    </location>
</feature>
<evidence type="ECO:0000313" key="2">
    <source>
        <dbReference type="EMBL" id="EHP90417.1"/>
    </source>
</evidence>
<feature type="chain" id="PRO_5003550822" description="Periplasmic protein-like protein" evidence="1">
    <location>
        <begin position="23"/>
        <end position="342"/>
    </location>
</feature>
<dbReference type="Gene3D" id="3.90.226.10">
    <property type="entry name" value="2-enoyl-CoA Hydratase, Chain A, domain 1"/>
    <property type="match status" value="1"/>
</dbReference>
<reference evidence="2 3" key="1">
    <citation type="submission" date="2011-09" db="EMBL/GenBank/DDBJ databases">
        <title>The draft genome of Methylobacterium extorquens DSM 13060.</title>
        <authorList>
            <consortium name="US DOE Joint Genome Institute (JGI-PGF)"/>
            <person name="Lucas S."/>
            <person name="Han J."/>
            <person name="Lapidus A."/>
            <person name="Cheng J.-F."/>
            <person name="Goodwin L."/>
            <person name="Pitluck S."/>
            <person name="Peters L."/>
            <person name="Land M.L."/>
            <person name="Hauser L."/>
            <person name="Koskimaki J."/>
            <person name="Halonen O."/>
            <person name="Pirttila A."/>
            <person name="Frank C."/>
            <person name="Woyke T.J."/>
        </authorList>
    </citation>
    <scope>NUCLEOTIDE SEQUENCE [LARGE SCALE GENOMIC DNA]</scope>
    <source>
        <strain evidence="2 3">DSM 13060</strain>
    </source>
</reference>
<evidence type="ECO:0000313" key="3">
    <source>
        <dbReference type="Proteomes" id="UP000004382"/>
    </source>
</evidence>
<evidence type="ECO:0000256" key="1">
    <source>
        <dbReference type="SAM" id="SignalP"/>
    </source>
</evidence>
<dbReference type="EMBL" id="AGJK01000185">
    <property type="protein sequence ID" value="EHP90417.1"/>
    <property type="molecule type" value="Genomic_DNA"/>
</dbReference>
<dbReference type="Proteomes" id="UP000004382">
    <property type="component" value="Unassembled WGS sequence"/>
</dbReference>
<dbReference type="AlphaFoldDB" id="H1KPZ7"/>
<evidence type="ECO:0008006" key="4">
    <source>
        <dbReference type="Google" id="ProtNLM"/>
    </source>
</evidence>
<comment type="caution">
    <text evidence="2">The sequence shown here is derived from an EMBL/GenBank/DDBJ whole genome shotgun (WGS) entry which is preliminary data.</text>
</comment>
<dbReference type="InterPro" id="IPR029045">
    <property type="entry name" value="ClpP/crotonase-like_dom_sf"/>
</dbReference>
<keyword evidence="1" id="KW-0732">Signal</keyword>
<gene>
    <name evidence="2" type="ORF">MetexDRAFT_4710</name>
</gene>
<accession>H1KPZ7</accession>